<evidence type="ECO:0000313" key="1">
    <source>
        <dbReference type="EMBL" id="KAJ7006088.1"/>
    </source>
</evidence>
<name>A0AAD6RBW2_9ROSI</name>
<reference evidence="1" key="1">
    <citation type="journal article" date="2023" name="Mol. Ecol. Resour.">
        <title>Chromosome-level genome assembly of a triploid poplar Populus alba 'Berolinensis'.</title>
        <authorList>
            <person name="Chen S."/>
            <person name="Yu Y."/>
            <person name="Wang X."/>
            <person name="Wang S."/>
            <person name="Zhang T."/>
            <person name="Zhou Y."/>
            <person name="He R."/>
            <person name="Meng N."/>
            <person name="Wang Y."/>
            <person name="Liu W."/>
            <person name="Liu Z."/>
            <person name="Liu J."/>
            <person name="Guo Q."/>
            <person name="Huang H."/>
            <person name="Sederoff R.R."/>
            <person name="Wang G."/>
            <person name="Qu G."/>
            <person name="Chen S."/>
        </authorList>
    </citation>
    <scope>NUCLEOTIDE SEQUENCE</scope>
    <source>
        <strain evidence="1">SC-2020</strain>
    </source>
</reference>
<proteinExistence type="predicted"/>
<protein>
    <submittedName>
        <fullName evidence="1">Uncharacterized protein</fullName>
    </submittedName>
</protein>
<dbReference type="AlphaFoldDB" id="A0AAD6RBW2"/>
<dbReference type="EMBL" id="JAQIZT010000002">
    <property type="protein sequence ID" value="KAJ7006088.1"/>
    <property type="molecule type" value="Genomic_DNA"/>
</dbReference>
<organism evidence="1 2">
    <name type="scientific">Populus alba x Populus x berolinensis</name>
    <dbReference type="NCBI Taxonomy" id="444605"/>
    <lineage>
        <taxon>Eukaryota</taxon>
        <taxon>Viridiplantae</taxon>
        <taxon>Streptophyta</taxon>
        <taxon>Embryophyta</taxon>
        <taxon>Tracheophyta</taxon>
        <taxon>Spermatophyta</taxon>
        <taxon>Magnoliopsida</taxon>
        <taxon>eudicotyledons</taxon>
        <taxon>Gunneridae</taxon>
        <taxon>Pentapetalae</taxon>
        <taxon>rosids</taxon>
        <taxon>fabids</taxon>
        <taxon>Malpighiales</taxon>
        <taxon>Salicaceae</taxon>
        <taxon>Saliceae</taxon>
        <taxon>Populus</taxon>
    </lineage>
</organism>
<sequence>MRIVVSPREDGHAKEENSIISRHGRRVAKMVDVILVALVRMVDGVRWLGGNRTKLEVEKSLRKTRGEIGSLLQSEWRFCGSL</sequence>
<dbReference type="Proteomes" id="UP001164929">
    <property type="component" value="Chromosome 2"/>
</dbReference>
<keyword evidence="2" id="KW-1185">Reference proteome</keyword>
<gene>
    <name evidence="1" type="ORF">NC653_005437</name>
</gene>
<accession>A0AAD6RBW2</accession>
<evidence type="ECO:0000313" key="2">
    <source>
        <dbReference type="Proteomes" id="UP001164929"/>
    </source>
</evidence>
<comment type="caution">
    <text evidence="1">The sequence shown here is derived from an EMBL/GenBank/DDBJ whole genome shotgun (WGS) entry which is preliminary data.</text>
</comment>